<feature type="domain" description="SseB protein N-terminal" evidence="2">
    <location>
        <begin position="27"/>
        <end position="143"/>
    </location>
</feature>
<feature type="region of interest" description="Disordered" evidence="1">
    <location>
        <begin position="1"/>
        <end position="21"/>
    </location>
</feature>
<evidence type="ECO:0000313" key="4">
    <source>
        <dbReference type="EMBL" id="CAB4344437.1"/>
    </source>
</evidence>
<evidence type="ECO:0000313" key="7">
    <source>
        <dbReference type="EMBL" id="CAB5020563.1"/>
    </source>
</evidence>
<evidence type="ECO:0000313" key="8">
    <source>
        <dbReference type="EMBL" id="CAB5051552.1"/>
    </source>
</evidence>
<accession>A0A6J7QXL8</accession>
<organism evidence="7">
    <name type="scientific">freshwater metagenome</name>
    <dbReference type="NCBI Taxonomy" id="449393"/>
    <lineage>
        <taxon>unclassified sequences</taxon>
        <taxon>metagenomes</taxon>
        <taxon>ecological metagenomes</taxon>
    </lineage>
</organism>
<dbReference type="EMBL" id="CAFBQG010000131">
    <property type="protein sequence ID" value="CAB5051552.1"/>
    <property type="molecule type" value="Genomic_DNA"/>
</dbReference>
<dbReference type="AlphaFoldDB" id="A0A6J7QXL8"/>
<dbReference type="Pfam" id="PF07179">
    <property type="entry name" value="SseB"/>
    <property type="match status" value="1"/>
</dbReference>
<proteinExistence type="predicted"/>
<evidence type="ECO:0000313" key="5">
    <source>
        <dbReference type="EMBL" id="CAB4715605.1"/>
    </source>
</evidence>
<evidence type="ECO:0000313" key="3">
    <source>
        <dbReference type="EMBL" id="CAB4340779.1"/>
    </source>
</evidence>
<sequence length="227" mass="23906">MATDFTGAQLPESDFANDDGSPDPYIRSVLRNYAQSATAESARNLLDALLDARLLVPVVAELDSMEAGVEKDSHMTSVEFHAADGRRALLAFSGSDSLEAWDESARPIPRIAYTVAQSTIEQGLDALIIDVGGPVPTAIDGTLLSLLAIGPNREALLDETLDEVVAALAQLTGVSAASWDDTDEEVTITLSITEPIATLGSSITEIIAGSDLNALLDRPLEVAITND</sequence>
<dbReference type="InterPro" id="IPR009839">
    <property type="entry name" value="SseB_N"/>
</dbReference>
<protein>
    <submittedName>
        <fullName evidence="7">Unannotated protein</fullName>
    </submittedName>
</protein>
<dbReference type="EMBL" id="CAESAD010000013">
    <property type="protein sequence ID" value="CAB4344437.1"/>
    <property type="molecule type" value="Genomic_DNA"/>
</dbReference>
<dbReference type="EMBL" id="CAFAAO010000001">
    <property type="protein sequence ID" value="CAB4793820.1"/>
    <property type="molecule type" value="Genomic_DNA"/>
</dbReference>
<evidence type="ECO:0000313" key="6">
    <source>
        <dbReference type="EMBL" id="CAB4793820.1"/>
    </source>
</evidence>
<evidence type="ECO:0000256" key="1">
    <source>
        <dbReference type="SAM" id="MobiDB-lite"/>
    </source>
</evidence>
<gene>
    <name evidence="5" type="ORF">UFOPK2648_01139</name>
    <name evidence="6" type="ORF">UFOPK3037_00131</name>
    <name evidence="3" type="ORF">UFOPK3406_00978</name>
    <name evidence="4" type="ORF">UFOPK3925_01377</name>
    <name evidence="7" type="ORF">UFOPK4097_00908</name>
    <name evidence="8" type="ORF">UFOPK4301_00995</name>
</gene>
<evidence type="ECO:0000259" key="2">
    <source>
        <dbReference type="Pfam" id="PF07179"/>
    </source>
</evidence>
<dbReference type="EMBL" id="CAESAI010000022">
    <property type="protein sequence ID" value="CAB4340779.1"/>
    <property type="molecule type" value="Genomic_DNA"/>
</dbReference>
<dbReference type="EMBL" id="CAFBPK010000013">
    <property type="protein sequence ID" value="CAB5020563.1"/>
    <property type="molecule type" value="Genomic_DNA"/>
</dbReference>
<name>A0A6J7QXL8_9ZZZZ</name>
<dbReference type="EMBL" id="CAEZYC010000077">
    <property type="protein sequence ID" value="CAB4715605.1"/>
    <property type="molecule type" value="Genomic_DNA"/>
</dbReference>
<reference evidence="7" key="1">
    <citation type="submission" date="2020-05" db="EMBL/GenBank/DDBJ databases">
        <authorList>
            <person name="Chiriac C."/>
            <person name="Salcher M."/>
            <person name="Ghai R."/>
            <person name="Kavagutti S V."/>
        </authorList>
    </citation>
    <scope>NUCLEOTIDE SEQUENCE</scope>
</reference>